<dbReference type="Gene3D" id="3.40.50.720">
    <property type="entry name" value="NAD(P)-binding Rossmann-like Domain"/>
    <property type="match status" value="1"/>
</dbReference>
<feature type="transmembrane region" description="Helical" evidence="13">
    <location>
        <begin position="171"/>
        <end position="194"/>
    </location>
</feature>
<feature type="domain" description="RCK N-terminal" evidence="14">
    <location>
        <begin position="411"/>
        <end position="527"/>
    </location>
</feature>
<comment type="function">
    <text evidence="1">Part of a potassium transport system.</text>
</comment>
<evidence type="ECO:0000256" key="7">
    <source>
        <dbReference type="ARBA" id="ARBA00022692"/>
    </source>
</evidence>
<keyword evidence="17" id="KW-1185">Reference proteome</keyword>
<keyword evidence="8" id="KW-0630">Potassium</keyword>
<feature type="transmembrane region" description="Helical" evidence="13">
    <location>
        <begin position="98"/>
        <end position="121"/>
    </location>
</feature>
<evidence type="ECO:0000313" key="16">
    <source>
        <dbReference type="EMBL" id="MCX2819635.1"/>
    </source>
</evidence>
<dbReference type="PRINTS" id="PR00335">
    <property type="entry name" value="KUPTAKETRKA"/>
</dbReference>
<feature type="transmembrane region" description="Helical" evidence="13">
    <location>
        <begin position="6"/>
        <end position="28"/>
    </location>
</feature>
<feature type="transmembrane region" description="Helical" evidence="13">
    <location>
        <begin position="283"/>
        <end position="300"/>
    </location>
</feature>
<feature type="transmembrane region" description="Helical" evidence="13">
    <location>
        <begin position="378"/>
        <end position="399"/>
    </location>
</feature>
<evidence type="ECO:0000256" key="3">
    <source>
        <dbReference type="ARBA" id="ARBA00022448"/>
    </source>
</evidence>
<dbReference type="Gene3D" id="3.30.70.1450">
    <property type="entry name" value="Regulator of K+ conductance, C-terminal domain"/>
    <property type="match status" value="1"/>
</dbReference>
<evidence type="ECO:0000259" key="14">
    <source>
        <dbReference type="PROSITE" id="PS51201"/>
    </source>
</evidence>
<dbReference type="SUPFAM" id="SSF51735">
    <property type="entry name" value="NAD(P)-binding Rossmann-fold domains"/>
    <property type="match status" value="1"/>
</dbReference>
<comment type="caution">
    <text evidence="16">The sequence shown here is derived from an EMBL/GenBank/DDBJ whole genome shotgun (WGS) entry which is preliminary data.</text>
</comment>
<dbReference type="Proteomes" id="UP001149411">
    <property type="component" value="Unassembled WGS sequence"/>
</dbReference>
<feature type="transmembrane region" description="Helical" evidence="13">
    <location>
        <begin position="40"/>
        <end position="60"/>
    </location>
</feature>
<dbReference type="Pfam" id="PF00999">
    <property type="entry name" value="Na_H_Exchanger"/>
    <property type="match status" value="1"/>
</dbReference>
<keyword evidence="5" id="KW-1003">Cell membrane</keyword>
<protein>
    <submittedName>
        <fullName evidence="16">Cation:proton antiporter</fullName>
    </submittedName>
</protein>
<gene>
    <name evidence="16" type="ORF">EGH25_09770</name>
</gene>
<feature type="transmembrane region" description="Helical" evidence="13">
    <location>
        <begin position="66"/>
        <end position="86"/>
    </location>
</feature>
<organism evidence="16 17">
    <name type="scientific">Halorutilus salinus</name>
    <dbReference type="NCBI Taxonomy" id="2487751"/>
    <lineage>
        <taxon>Archaea</taxon>
        <taxon>Methanobacteriati</taxon>
        <taxon>Methanobacteriota</taxon>
        <taxon>Stenosarchaea group</taxon>
        <taxon>Halobacteria</taxon>
        <taxon>Halorutilales</taxon>
        <taxon>Halorutilaceae</taxon>
        <taxon>Halorutilus</taxon>
    </lineage>
</organism>
<keyword evidence="7 13" id="KW-0812">Transmembrane</keyword>
<dbReference type="Pfam" id="PF02080">
    <property type="entry name" value="TrkA_C"/>
    <property type="match status" value="1"/>
</dbReference>
<dbReference type="InterPro" id="IPR006153">
    <property type="entry name" value="Cation/H_exchanger_TM"/>
</dbReference>
<evidence type="ECO:0000256" key="4">
    <source>
        <dbReference type="ARBA" id="ARBA00022449"/>
    </source>
</evidence>
<comment type="subcellular location">
    <subcellularLocation>
        <location evidence="2">Cell membrane</location>
        <topology evidence="2">Multi-pass membrane protein</topology>
    </subcellularLocation>
</comment>
<evidence type="ECO:0000256" key="12">
    <source>
        <dbReference type="ARBA" id="ARBA00023136"/>
    </source>
</evidence>
<dbReference type="InterPro" id="IPR003148">
    <property type="entry name" value="RCK_N"/>
</dbReference>
<proteinExistence type="predicted"/>
<keyword evidence="9 13" id="KW-1133">Transmembrane helix</keyword>
<dbReference type="InterPro" id="IPR006036">
    <property type="entry name" value="K_uptake_TrkA"/>
</dbReference>
<dbReference type="Gene3D" id="1.20.1530.20">
    <property type="match status" value="1"/>
</dbReference>
<dbReference type="PROSITE" id="PS51201">
    <property type="entry name" value="RCK_N"/>
    <property type="match status" value="1"/>
</dbReference>
<dbReference type="PANTHER" id="PTHR32507:SF0">
    <property type="entry name" value="NA(+)_H(+) ANTIPORTER 2-RELATED"/>
    <property type="match status" value="1"/>
</dbReference>
<dbReference type="Pfam" id="PF02254">
    <property type="entry name" value="TrkA_N"/>
    <property type="match status" value="1"/>
</dbReference>
<evidence type="ECO:0000256" key="1">
    <source>
        <dbReference type="ARBA" id="ARBA00003660"/>
    </source>
</evidence>
<dbReference type="InterPro" id="IPR036721">
    <property type="entry name" value="RCK_C_sf"/>
</dbReference>
<evidence type="ECO:0000313" key="17">
    <source>
        <dbReference type="Proteomes" id="UP001149411"/>
    </source>
</evidence>
<keyword evidence="3" id="KW-0813">Transport</keyword>
<dbReference type="SUPFAM" id="SSF116726">
    <property type="entry name" value="TrkA C-terminal domain-like"/>
    <property type="match status" value="1"/>
</dbReference>
<dbReference type="InterPro" id="IPR038770">
    <property type="entry name" value="Na+/solute_symporter_sf"/>
</dbReference>
<keyword evidence="12 13" id="KW-0472">Membrane</keyword>
<feature type="domain" description="RCK C-terminal" evidence="15">
    <location>
        <begin position="545"/>
        <end position="629"/>
    </location>
</feature>
<evidence type="ECO:0000256" key="8">
    <source>
        <dbReference type="ARBA" id="ARBA00022958"/>
    </source>
</evidence>
<keyword evidence="10" id="KW-0520">NAD</keyword>
<evidence type="ECO:0000256" key="2">
    <source>
        <dbReference type="ARBA" id="ARBA00004651"/>
    </source>
</evidence>
<sequence length="630" mass="66170">MIAAPLAVGGSSNTLFIVALIVVLGVTAQVLADRFRVPSVLFLILAGVAVGPKGLSIVTLDVFGSQLSTVVGISVAIIVFEGAFHLKVDKVREAPSAAFRLVTVGALLAFVGTTVAVHYLLGVGWGISAVTGSLLVATGPTVITPILDVVPVRDPVAAALETEGIVNDVTAAVAAVVFFSLLSSTSASALEYLVEFVERISLGVFIGLVTAAVIWYLLTRVELPRGWMPQNARLMTLAGAVLAFSVADTLEPEAGVAAVATAGVVLGNADLPYEDTIEEFKGDVTILVLSFVFIALSALIEFETLFSLGLAGLAVVGFVALILRPLLVFASTTGGELTRDEKLFVSFVGPRGIIPASVATLFALELRNAKPPSNPEGAGVLAGTVFLVILVTVVLEGGFARQIAEKLQVIPMHVIVIGGGRVGRELANMLEDRGENVVVLEHDADVAERLRKDGFTVHEGNGTEIGDLRDAGADRANITVAATGDDDTNLLVTQLAETRLGVERVITRVNEPDNLSAFNELDIETVAASSSTAWAIDNLIERPALSKWMGELGRSGDVQEIEMTDEETVGKTVGEIDEILPKGCVIALVSRGGENKVPELDFVVESGDRLTVLGRTDAVDEAIERLHPHD</sequence>
<keyword evidence="11" id="KW-0406">Ion transport</keyword>
<evidence type="ECO:0000256" key="13">
    <source>
        <dbReference type="SAM" id="Phobius"/>
    </source>
</evidence>
<reference evidence="16" key="1">
    <citation type="submission" date="2022-09" db="EMBL/GenBank/DDBJ databases">
        <title>Haloadaptaus new haloarchaeum isolated from saline soil.</title>
        <authorList>
            <person name="Duran-Viseras A."/>
            <person name="Sanchez-Porro C."/>
            <person name="Ventosa A."/>
        </authorList>
    </citation>
    <scope>NUCLEOTIDE SEQUENCE</scope>
    <source>
        <strain evidence="16">F3-133</strain>
    </source>
</reference>
<evidence type="ECO:0000256" key="6">
    <source>
        <dbReference type="ARBA" id="ARBA00022538"/>
    </source>
</evidence>
<feature type="transmembrane region" description="Helical" evidence="13">
    <location>
        <begin position="306"/>
        <end position="331"/>
    </location>
</feature>
<dbReference type="GO" id="GO:0015297">
    <property type="term" value="F:antiporter activity"/>
    <property type="evidence" value="ECO:0007669"/>
    <property type="project" value="UniProtKB-KW"/>
</dbReference>
<feature type="transmembrane region" description="Helical" evidence="13">
    <location>
        <begin position="200"/>
        <end position="218"/>
    </location>
</feature>
<name>A0A9Q4GI96_9EURY</name>
<keyword evidence="6" id="KW-0633">Potassium transport</keyword>
<evidence type="ECO:0000256" key="11">
    <source>
        <dbReference type="ARBA" id="ARBA00023065"/>
    </source>
</evidence>
<dbReference type="InterPro" id="IPR036291">
    <property type="entry name" value="NAD(P)-bd_dom_sf"/>
</dbReference>
<dbReference type="InterPro" id="IPR006037">
    <property type="entry name" value="RCK_C"/>
</dbReference>
<feature type="transmembrane region" description="Helical" evidence="13">
    <location>
        <begin position="343"/>
        <end position="366"/>
    </location>
</feature>
<dbReference type="GO" id="GO:1902600">
    <property type="term" value="P:proton transmembrane transport"/>
    <property type="evidence" value="ECO:0007669"/>
    <property type="project" value="InterPro"/>
</dbReference>
<evidence type="ECO:0000256" key="9">
    <source>
        <dbReference type="ARBA" id="ARBA00022989"/>
    </source>
</evidence>
<evidence type="ECO:0000256" key="5">
    <source>
        <dbReference type="ARBA" id="ARBA00022475"/>
    </source>
</evidence>
<dbReference type="PANTHER" id="PTHR32507">
    <property type="entry name" value="NA(+)/H(+) ANTIPORTER 1"/>
    <property type="match status" value="1"/>
</dbReference>
<evidence type="ECO:0000259" key="15">
    <source>
        <dbReference type="PROSITE" id="PS51202"/>
    </source>
</evidence>
<dbReference type="RefSeq" id="WP_266088072.1">
    <property type="nucleotide sequence ID" value="NZ_RKLV01000010.1"/>
</dbReference>
<dbReference type="EMBL" id="RKLV01000010">
    <property type="protein sequence ID" value="MCX2819635.1"/>
    <property type="molecule type" value="Genomic_DNA"/>
</dbReference>
<dbReference type="AlphaFoldDB" id="A0A9Q4GI96"/>
<accession>A0A9Q4GI96</accession>
<evidence type="ECO:0000256" key="10">
    <source>
        <dbReference type="ARBA" id="ARBA00023027"/>
    </source>
</evidence>
<dbReference type="PROSITE" id="PS51202">
    <property type="entry name" value="RCK_C"/>
    <property type="match status" value="1"/>
</dbReference>
<dbReference type="GO" id="GO:0005886">
    <property type="term" value="C:plasma membrane"/>
    <property type="evidence" value="ECO:0007669"/>
    <property type="project" value="UniProtKB-SubCell"/>
</dbReference>
<dbReference type="GO" id="GO:0015079">
    <property type="term" value="F:potassium ion transmembrane transporter activity"/>
    <property type="evidence" value="ECO:0007669"/>
    <property type="project" value="InterPro"/>
</dbReference>
<keyword evidence="4" id="KW-0050">Antiport</keyword>